<name>A0ABT8HUS2_9BACL</name>
<evidence type="ECO:0000313" key="2">
    <source>
        <dbReference type="EMBL" id="MDN4524499.1"/>
    </source>
</evidence>
<accession>A0ABT8HUS2</accession>
<keyword evidence="1" id="KW-0472">Membrane</keyword>
<evidence type="ECO:0000313" key="3">
    <source>
        <dbReference type="Proteomes" id="UP001172721"/>
    </source>
</evidence>
<keyword evidence="3" id="KW-1185">Reference proteome</keyword>
<protein>
    <submittedName>
        <fullName evidence="2">Uncharacterized protein</fullName>
    </submittedName>
</protein>
<dbReference type="RefSeq" id="WP_301165544.1">
    <property type="nucleotide sequence ID" value="NZ_JAUHTR010000003.1"/>
</dbReference>
<keyword evidence="1" id="KW-1133">Transmembrane helix</keyword>
<evidence type="ECO:0000256" key="1">
    <source>
        <dbReference type="SAM" id="Phobius"/>
    </source>
</evidence>
<organism evidence="2 3">
    <name type="scientific">Fictibacillus fluitans</name>
    <dbReference type="NCBI Taxonomy" id="3058422"/>
    <lineage>
        <taxon>Bacteria</taxon>
        <taxon>Bacillati</taxon>
        <taxon>Bacillota</taxon>
        <taxon>Bacilli</taxon>
        <taxon>Bacillales</taxon>
        <taxon>Fictibacillaceae</taxon>
        <taxon>Fictibacillus</taxon>
    </lineage>
</organism>
<sequence>MMHSWKRRLQNHRGMEFALFYLTLLFGVGAYQTIKVFMNINLYSEQVLFGLSSHSFVAALLFFWAVVSIFWIGALRILDWAHRTSLTTTKNALFGSAVLFLGVPIGISVQIYSAMAFSPLLSSITQALLITTIICFAIGISGKYRKTA</sequence>
<gene>
    <name evidence="2" type="ORF">QYB97_08440</name>
</gene>
<dbReference type="EMBL" id="JAUHTR010000003">
    <property type="protein sequence ID" value="MDN4524499.1"/>
    <property type="molecule type" value="Genomic_DNA"/>
</dbReference>
<comment type="caution">
    <text evidence="2">The sequence shown here is derived from an EMBL/GenBank/DDBJ whole genome shotgun (WGS) entry which is preliminary data.</text>
</comment>
<keyword evidence="1" id="KW-0812">Transmembrane</keyword>
<feature type="transmembrane region" description="Helical" evidence="1">
    <location>
        <begin position="56"/>
        <end position="79"/>
    </location>
</feature>
<dbReference type="Proteomes" id="UP001172721">
    <property type="component" value="Unassembled WGS sequence"/>
</dbReference>
<feature type="transmembrane region" description="Helical" evidence="1">
    <location>
        <begin position="91"/>
        <end position="112"/>
    </location>
</feature>
<feature type="transmembrane region" description="Helical" evidence="1">
    <location>
        <begin position="124"/>
        <end position="142"/>
    </location>
</feature>
<reference evidence="2" key="1">
    <citation type="submission" date="2023-07" db="EMBL/GenBank/DDBJ databases">
        <title>Fictibacillus sp. isolated from freshwater pond.</title>
        <authorList>
            <person name="Kirdat K."/>
            <person name="Bhat A."/>
            <person name="Mourya A."/>
            <person name="Yadav A."/>
        </authorList>
    </citation>
    <scope>NUCLEOTIDE SEQUENCE</scope>
    <source>
        <strain evidence="2">NE201</strain>
    </source>
</reference>
<proteinExistence type="predicted"/>